<dbReference type="SUPFAM" id="SSF52833">
    <property type="entry name" value="Thioredoxin-like"/>
    <property type="match status" value="1"/>
</dbReference>
<dbReference type="PROSITE" id="PS00194">
    <property type="entry name" value="THIOREDOXIN_1"/>
    <property type="match status" value="1"/>
</dbReference>
<proteinExistence type="predicted"/>
<dbReference type="Pfam" id="PF00085">
    <property type="entry name" value="Thioredoxin"/>
    <property type="match status" value="1"/>
</dbReference>
<dbReference type="GeneID" id="43371481"/>
<dbReference type="Gene3D" id="3.40.30.10">
    <property type="entry name" value="Glutaredoxin"/>
    <property type="match status" value="1"/>
</dbReference>
<dbReference type="OrthoDB" id="267941at2157"/>
<dbReference type="InterPro" id="IPR017937">
    <property type="entry name" value="Thioredoxin_CS"/>
</dbReference>
<dbReference type="CDD" id="cd02947">
    <property type="entry name" value="TRX_family"/>
    <property type="match status" value="1"/>
</dbReference>
<gene>
    <name evidence="5" type="ORF">EI982_18015</name>
</gene>
<keyword evidence="6" id="KW-1185">Reference proteome</keyword>
<dbReference type="EMBL" id="CP034345">
    <property type="protein sequence ID" value="QGX96540.1"/>
    <property type="molecule type" value="Genomic_DNA"/>
</dbReference>
<evidence type="ECO:0000256" key="3">
    <source>
        <dbReference type="ARBA" id="ARBA00023157"/>
    </source>
</evidence>
<dbReference type="AlphaFoldDB" id="A0A6B9FGF0"/>
<evidence type="ECO:0000256" key="1">
    <source>
        <dbReference type="ARBA" id="ARBA00022448"/>
    </source>
</evidence>
<keyword evidence="2" id="KW-0249">Electron transport</keyword>
<evidence type="ECO:0000313" key="6">
    <source>
        <dbReference type="Proteomes" id="UP000428325"/>
    </source>
</evidence>
<feature type="domain" description="Thioredoxin" evidence="4">
    <location>
        <begin position="1"/>
        <end position="110"/>
    </location>
</feature>
<keyword evidence="1" id="KW-0813">Transport</keyword>
<dbReference type="Proteomes" id="UP000428325">
    <property type="component" value="Chromosome"/>
</dbReference>
<evidence type="ECO:0000313" key="5">
    <source>
        <dbReference type="EMBL" id="QGX96540.1"/>
    </source>
</evidence>
<dbReference type="GO" id="GO:0015035">
    <property type="term" value="F:protein-disulfide reductase activity"/>
    <property type="evidence" value="ECO:0007669"/>
    <property type="project" value="TreeGrafter"/>
</dbReference>
<evidence type="ECO:0000256" key="2">
    <source>
        <dbReference type="ARBA" id="ARBA00022982"/>
    </source>
</evidence>
<dbReference type="KEGG" id="hra:EI982_18015"/>
<dbReference type="PANTHER" id="PTHR45663">
    <property type="entry name" value="GEO12009P1"/>
    <property type="match status" value="1"/>
</dbReference>
<dbReference type="InterPro" id="IPR036249">
    <property type="entry name" value="Thioredoxin-like_sf"/>
</dbReference>
<dbReference type="PANTHER" id="PTHR45663:SF11">
    <property type="entry name" value="GEO12009P1"/>
    <property type="match status" value="1"/>
</dbReference>
<protein>
    <submittedName>
        <fullName evidence="5">Thioredoxin</fullName>
    </submittedName>
</protein>
<name>A0A6B9FGF0_9EURY</name>
<dbReference type="GO" id="GO:0005737">
    <property type="term" value="C:cytoplasm"/>
    <property type="evidence" value="ECO:0007669"/>
    <property type="project" value="TreeGrafter"/>
</dbReference>
<dbReference type="PROSITE" id="PS51352">
    <property type="entry name" value="THIOREDOXIN_2"/>
    <property type="match status" value="1"/>
</dbReference>
<sequence length="110" mass="11864">MNRGSSTDAPTPTRLETATALDRFVADHDRVLVEFYTDGCGACAAMEPVLGLVAEGTGVPVALVNPRDDPRLIEDYDVTRVPTLVVFEDGEVTDRLDDGFVGAERVIDLL</sequence>
<evidence type="ECO:0000259" key="4">
    <source>
        <dbReference type="PROSITE" id="PS51352"/>
    </source>
</evidence>
<keyword evidence="3" id="KW-1015">Disulfide bond</keyword>
<accession>A0A6B9FGF0</accession>
<dbReference type="InterPro" id="IPR013766">
    <property type="entry name" value="Thioredoxin_domain"/>
</dbReference>
<organism evidence="5 6">
    <name type="scientific">Haloplanus rallus</name>
    <dbReference type="NCBI Taxonomy" id="1816183"/>
    <lineage>
        <taxon>Archaea</taxon>
        <taxon>Methanobacteriati</taxon>
        <taxon>Methanobacteriota</taxon>
        <taxon>Stenosarchaea group</taxon>
        <taxon>Halobacteria</taxon>
        <taxon>Halobacteriales</taxon>
        <taxon>Haloferacaceae</taxon>
        <taxon>Haloplanus</taxon>
    </lineage>
</organism>
<dbReference type="RefSeq" id="WP_157691003.1">
    <property type="nucleotide sequence ID" value="NZ_CP034345.1"/>
</dbReference>
<reference evidence="5 6" key="1">
    <citation type="submission" date="2018-12" db="EMBL/GenBank/DDBJ databases">
        <title>Complete genome sequence of Haloplanus rallus MBLA0036.</title>
        <authorList>
            <person name="Nam Y.-d."/>
            <person name="Kang J."/>
            <person name="Chung W.-H."/>
            <person name="Park Y.S."/>
        </authorList>
    </citation>
    <scope>NUCLEOTIDE SEQUENCE [LARGE SCALE GENOMIC DNA]</scope>
    <source>
        <strain evidence="5 6">MBLA0036</strain>
    </source>
</reference>